<dbReference type="PANTHER" id="PTHR45856:SF25">
    <property type="entry name" value="FUNGAL LIPASE-LIKE DOMAIN-CONTAINING PROTEIN"/>
    <property type="match status" value="1"/>
</dbReference>
<reference evidence="7 8" key="1">
    <citation type="submission" date="2018-09" db="EMBL/GenBank/DDBJ databases">
        <title>Genomic investigation of the strawberry pathogen Phytophthora fragariae indicates pathogenicity is determined by transcriptional variation in three key races.</title>
        <authorList>
            <person name="Adams T.M."/>
            <person name="Armitage A.D."/>
            <person name="Sobczyk M.K."/>
            <person name="Bates H.J."/>
            <person name="Dunwell J.M."/>
            <person name="Nellist C.F."/>
            <person name="Harrison R.J."/>
        </authorList>
    </citation>
    <scope>NUCLEOTIDE SEQUENCE [LARGE SCALE GENOMIC DNA]</scope>
    <source>
        <strain evidence="7 8">SCRP245</strain>
    </source>
</reference>
<feature type="compositionally biased region" description="Polar residues" evidence="3">
    <location>
        <begin position="747"/>
        <end position="758"/>
    </location>
</feature>
<dbReference type="CDD" id="cd14498">
    <property type="entry name" value="DSP"/>
    <property type="match status" value="1"/>
</dbReference>
<dbReference type="Gene3D" id="3.40.50.1820">
    <property type="entry name" value="alpha/beta hydrolase"/>
    <property type="match status" value="1"/>
</dbReference>
<dbReference type="InterPro" id="IPR029058">
    <property type="entry name" value="AB_hydrolase_fold"/>
</dbReference>
<feature type="signal peptide" evidence="4">
    <location>
        <begin position="1"/>
        <end position="22"/>
    </location>
</feature>
<dbReference type="Pfam" id="PF01764">
    <property type="entry name" value="Lipase_3"/>
    <property type="match status" value="1"/>
</dbReference>
<proteinExistence type="predicted"/>
<dbReference type="InterPro" id="IPR002921">
    <property type="entry name" value="Fungal_lipase-type"/>
</dbReference>
<feature type="compositionally biased region" description="Basic and acidic residues" evidence="3">
    <location>
        <begin position="782"/>
        <end position="801"/>
    </location>
</feature>
<keyword evidence="1" id="KW-0378">Hydrolase</keyword>
<dbReference type="PROSITE" id="PS00383">
    <property type="entry name" value="TYR_PHOSPHATASE_1"/>
    <property type="match status" value="1"/>
</dbReference>
<dbReference type="Pfam" id="PF00782">
    <property type="entry name" value="DSPc"/>
    <property type="match status" value="1"/>
</dbReference>
<dbReference type="GO" id="GO:0004721">
    <property type="term" value="F:phosphoprotein phosphatase activity"/>
    <property type="evidence" value="ECO:0007669"/>
    <property type="project" value="UniProtKB-KW"/>
</dbReference>
<dbReference type="InterPro" id="IPR020422">
    <property type="entry name" value="TYR_PHOSPHATASE_DUAL_dom"/>
</dbReference>
<evidence type="ECO:0000256" key="2">
    <source>
        <dbReference type="ARBA" id="ARBA00022912"/>
    </source>
</evidence>
<dbReference type="EMBL" id="QXFW01001447">
    <property type="protein sequence ID" value="KAE8990644.1"/>
    <property type="molecule type" value="Genomic_DNA"/>
</dbReference>
<gene>
    <name evidence="7" type="ORF">PF011_g18269</name>
</gene>
<dbReference type="PANTHER" id="PTHR45856">
    <property type="entry name" value="ALPHA/BETA-HYDROLASES SUPERFAMILY PROTEIN"/>
    <property type="match status" value="1"/>
</dbReference>
<comment type="caution">
    <text evidence="7">The sequence shown here is derived from an EMBL/GenBank/DDBJ whole genome shotgun (WGS) entry which is preliminary data.</text>
</comment>
<evidence type="ECO:0000313" key="7">
    <source>
        <dbReference type="EMBL" id="KAE8990644.1"/>
    </source>
</evidence>
<evidence type="ECO:0000259" key="5">
    <source>
        <dbReference type="PROSITE" id="PS50054"/>
    </source>
</evidence>
<dbReference type="SMART" id="SM00195">
    <property type="entry name" value="DSPc"/>
    <property type="match status" value="1"/>
</dbReference>
<dbReference type="PROSITE" id="PS50054">
    <property type="entry name" value="TYR_PHOSPHATASE_DUAL"/>
    <property type="match status" value="1"/>
</dbReference>
<dbReference type="CDD" id="cd00519">
    <property type="entry name" value="Lipase_3"/>
    <property type="match status" value="1"/>
</dbReference>
<sequence length="964" mass="104583">MKPLQRFLRALLLLHSLAVAAASSVWESSFPSPQLPRSSSSANYNESTAVYLAHVTSVSYCQEQHIVHWNCQPCALVPPLEGVTVVEDSKDNFQGLVGYSRLYDALVIAFRGSMDVTNWLDNLTFLKRRAYAQFPGVMVHEGFYWAYRSVAPQVLSTLHALRQQHPKAALMVAGHSLGGAVAAICAFELEFIEKIPVKALYTFGKPRVGNTNFSALLRNASMEVYRVTHFQDAVPHLPPTWTGFEHTTEEIFYDEFSASYRNCSQTDANNSRAVSAEGQRYFDRVENAGSTRRPAYNDTCHDRRTRLAFIVLLTNSGREATLCRVTMSMRKTPGLRLQTSIVQDNVPVEIAAGLFVGSIHAAFNVEGLKANKISHVLNLAGSYATFPEDFTYLSLSIRDKEYASLLSCLPIAAVFIDAGLKHGGVLVHCAGGRSRSPAVAMAFLMMKQQMTYSVVSAHMKALRPVVSLNVGFDAQLKCLETACGDVFIANQHLLKARLARLAQQHQDGELNSELVRKRRQSQQASSQSPPPPLLKKQSSIEMLSSGCDDRGMVGGRVPSGFCLSLPPGLRCSKTVPEKSSSSFIPALRSMGTMYGCQSCGESLFCAGAIVHHHDMSKLTAQTGSSRSDGGSTCFLGALREQVGGNATGGAPLDASISEDQVVVSAREAITKKPLLAKLRLRPHSPSITVGTGGPSTDTSSSRRKSASPVHTKPSLDPEGEGEPGSSPQPVQVLQPARRPATDESKRTSSATFSPSKANGESKKKPGAGLWRSLTSFKNSKRTGKDPLEGKKSRENRAEIPELQKPSDSSYVSGDTMSSGVGQTPAHLVFLKCNTVEWHQKVEQLVEITVSQTSGGSTMEQMARLVDEDSTVMVALNDCKQWFVDPQSWTIDQATAHPEGAIRCPREACGAIVGEWRWEGLRFACGGGVTPAFVMKRDAVCVLGSMTSQSSELMAIASSEIHQEA</sequence>
<feature type="compositionally biased region" description="Polar residues" evidence="3">
    <location>
        <begin position="805"/>
        <end position="817"/>
    </location>
</feature>
<dbReference type="SUPFAM" id="SSF52799">
    <property type="entry name" value="(Phosphotyrosine protein) phosphatases II"/>
    <property type="match status" value="1"/>
</dbReference>
<evidence type="ECO:0000259" key="6">
    <source>
        <dbReference type="PROSITE" id="PS50056"/>
    </source>
</evidence>
<evidence type="ECO:0000256" key="1">
    <source>
        <dbReference type="ARBA" id="ARBA00022801"/>
    </source>
</evidence>
<keyword evidence="2" id="KW-0904">Protein phosphatase</keyword>
<evidence type="ECO:0000256" key="4">
    <source>
        <dbReference type="SAM" id="SignalP"/>
    </source>
</evidence>
<accession>A0A6A3JEW9</accession>
<dbReference type="AlphaFoldDB" id="A0A6A3JEW9"/>
<dbReference type="InterPro" id="IPR000387">
    <property type="entry name" value="Tyr_Pase_dom"/>
</dbReference>
<feature type="domain" description="Tyrosine-protein phosphatase" evidence="5">
    <location>
        <begin position="346"/>
        <end position="485"/>
    </location>
</feature>
<evidence type="ECO:0000313" key="8">
    <source>
        <dbReference type="Proteomes" id="UP000460718"/>
    </source>
</evidence>
<dbReference type="PROSITE" id="PS50056">
    <property type="entry name" value="TYR_PHOSPHATASE_2"/>
    <property type="match status" value="1"/>
</dbReference>
<feature type="chain" id="PRO_5025391335" description="Fungal lipase-like domain-containing protein" evidence="4">
    <location>
        <begin position="23"/>
        <end position="964"/>
    </location>
</feature>
<dbReference type="InterPro" id="IPR029021">
    <property type="entry name" value="Prot-tyrosine_phosphatase-like"/>
</dbReference>
<dbReference type="Proteomes" id="UP000460718">
    <property type="component" value="Unassembled WGS sequence"/>
</dbReference>
<evidence type="ECO:0008006" key="9">
    <source>
        <dbReference type="Google" id="ProtNLM"/>
    </source>
</evidence>
<dbReference type="GO" id="GO:0006629">
    <property type="term" value="P:lipid metabolic process"/>
    <property type="evidence" value="ECO:0007669"/>
    <property type="project" value="InterPro"/>
</dbReference>
<dbReference type="InterPro" id="IPR051218">
    <property type="entry name" value="Sec_MonoDiacylglyc_Lipase"/>
</dbReference>
<dbReference type="InterPro" id="IPR000340">
    <property type="entry name" value="Dual-sp_phosphatase_cat-dom"/>
</dbReference>
<feature type="region of interest" description="Disordered" evidence="3">
    <location>
        <begin position="683"/>
        <end position="817"/>
    </location>
</feature>
<name>A0A6A3JEW9_9STRA</name>
<evidence type="ECO:0000256" key="3">
    <source>
        <dbReference type="SAM" id="MobiDB-lite"/>
    </source>
</evidence>
<keyword evidence="4" id="KW-0732">Signal</keyword>
<feature type="domain" description="Tyrosine specific protein phosphatases" evidence="6">
    <location>
        <begin position="400"/>
        <end position="464"/>
    </location>
</feature>
<feature type="region of interest" description="Disordered" evidence="3">
    <location>
        <begin position="514"/>
        <end position="537"/>
    </location>
</feature>
<organism evidence="7 8">
    <name type="scientific">Phytophthora fragariae</name>
    <dbReference type="NCBI Taxonomy" id="53985"/>
    <lineage>
        <taxon>Eukaryota</taxon>
        <taxon>Sar</taxon>
        <taxon>Stramenopiles</taxon>
        <taxon>Oomycota</taxon>
        <taxon>Peronosporomycetes</taxon>
        <taxon>Peronosporales</taxon>
        <taxon>Peronosporaceae</taxon>
        <taxon>Phytophthora</taxon>
    </lineage>
</organism>
<dbReference type="SUPFAM" id="SSF53474">
    <property type="entry name" value="alpha/beta-Hydrolases"/>
    <property type="match status" value="1"/>
</dbReference>
<protein>
    <recommendedName>
        <fullName evidence="9">Fungal lipase-like domain-containing protein</fullName>
    </recommendedName>
</protein>
<dbReference type="InterPro" id="IPR016130">
    <property type="entry name" value="Tyr_Pase_AS"/>
</dbReference>
<dbReference type="Gene3D" id="3.90.190.10">
    <property type="entry name" value="Protein tyrosine phosphatase superfamily"/>
    <property type="match status" value="1"/>
</dbReference>